<evidence type="ECO:0000256" key="3">
    <source>
        <dbReference type="ARBA" id="ARBA00022917"/>
    </source>
</evidence>
<dbReference type="STRING" id="76731.RD2015_3482"/>
<dbReference type="PANTHER" id="PTHR12789">
    <property type="entry name" value="DENSITY-REGULATED PROTEIN HOMOLOG"/>
    <property type="match status" value="1"/>
</dbReference>
<dbReference type="Proteomes" id="UP000060699">
    <property type="component" value="Chromosome"/>
</dbReference>
<organism evidence="4 5">
    <name type="scientific">Roseateles depolymerans</name>
    <dbReference type="NCBI Taxonomy" id="76731"/>
    <lineage>
        <taxon>Bacteria</taxon>
        <taxon>Pseudomonadati</taxon>
        <taxon>Pseudomonadota</taxon>
        <taxon>Betaproteobacteria</taxon>
        <taxon>Burkholderiales</taxon>
        <taxon>Sphaerotilaceae</taxon>
        <taxon>Roseateles</taxon>
    </lineage>
</organism>
<dbReference type="PIRSF" id="PIRSF037511">
    <property type="entry name" value="Transl_init_SUI1_pro"/>
    <property type="match status" value="1"/>
</dbReference>
<dbReference type="GO" id="GO:0002188">
    <property type="term" value="P:translation reinitiation"/>
    <property type="evidence" value="ECO:0007669"/>
    <property type="project" value="TreeGrafter"/>
</dbReference>
<dbReference type="GO" id="GO:0001731">
    <property type="term" value="P:formation of translation preinitiation complex"/>
    <property type="evidence" value="ECO:0007669"/>
    <property type="project" value="TreeGrafter"/>
</dbReference>
<dbReference type="Gene3D" id="3.30.780.10">
    <property type="entry name" value="SUI1-like domain"/>
    <property type="match status" value="1"/>
</dbReference>
<proteinExistence type="inferred from homology"/>
<dbReference type="PANTHER" id="PTHR12789:SF0">
    <property type="entry name" value="DENSITY-REGULATED PROTEIN"/>
    <property type="match status" value="1"/>
</dbReference>
<dbReference type="InterPro" id="IPR005872">
    <property type="entry name" value="SUI1_arc_bac"/>
</dbReference>
<reference evidence="4 5" key="1">
    <citation type="submission" date="2015-12" db="EMBL/GenBank/DDBJ databases">
        <title>Complete genome of Roseateles depolymerans KCTC 42856.</title>
        <authorList>
            <person name="Kim K.M."/>
        </authorList>
    </citation>
    <scope>NUCLEOTIDE SEQUENCE [LARGE SCALE GENOMIC DNA]</scope>
    <source>
        <strain evidence="4 5">KCTC 42856</strain>
    </source>
</reference>
<protein>
    <submittedName>
        <fullName evidence="4">Translation initiation factor SUI1</fullName>
    </submittedName>
</protein>
<keyword evidence="2" id="KW-0810">Translation regulation</keyword>
<dbReference type="KEGG" id="rdp:RD2015_3482"/>
<dbReference type="Pfam" id="PF01253">
    <property type="entry name" value="SUI1"/>
    <property type="match status" value="1"/>
</dbReference>
<keyword evidence="4" id="KW-0396">Initiation factor</keyword>
<dbReference type="PATRIC" id="fig|76731.3.peg.3568"/>
<sequence>MALVYSTDSGRTCPVCRQAQADCRCKAQAQAAVLGNGQVRVRRETSGRKGKGVTVILGLPLTADGLADVAKQLKAACGSGGTVKDGTVEIQGDHLDKVMQWLQKAGYSPKRAGG</sequence>
<dbReference type="GO" id="GO:0003729">
    <property type="term" value="F:mRNA binding"/>
    <property type="evidence" value="ECO:0007669"/>
    <property type="project" value="TreeGrafter"/>
</dbReference>
<dbReference type="OrthoDB" id="9792915at2"/>
<dbReference type="NCBIfam" id="NF005297">
    <property type="entry name" value="PRK06824.1"/>
    <property type="match status" value="1"/>
</dbReference>
<evidence type="ECO:0000256" key="1">
    <source>
        <dbReference type="ARBA" id="ARBA00005422"/>
    </source>
</evidence>
<dbReference type="AlphaFoldDB" id="A0A0U3MY52"/>
<keyword evidence="3" id="KW-0648">Protein biosynthesis</keyword>
<dbReference type="CDD" id="cd11567">
    <property type="entry name" value="YciH_like"/>
    <property type="match status" value="1"/>
</dbReference>
<comment type="similarity">
    <text evidence="1">Belongs to the SUI1 family.</text>
</comment>
<dbReference type="NCBIfam" id="TIGR01158">
    <property type="entry name" value="SUI1_rel"/>
    <property type="match status" value="1"/>
</dbReference>
<dbReference type="PROSITE" id="PS50296">
    <property type="entry name" value="SUI1"/>
    <property type="match status" value="1"/>
</dbReference>
<dbReference type="InterPro" id="IPR001950">
    <property type="entry name" value="SUI1"/>
</dbReference>
<gene>
    <name evidence="4" type="ORF">RD2015_3482</name>
</gene>
<keyword evidence="5" id="KW-1185">Reference proteome</keyword>
<dbReference type="GO" id="GO:0006417">
    <property type="term" value="P:regulation of translation"/>
    <property type="evidence" value="ECO:0007669"/>
    <property type="project" value="UniProtKB-KW"/>
</dbReference>
<evidence type="ECO:0000313" key="4">
    <source>
        <dbReference type="EMBL" id="ALV07939.1"/>
    </source>
</evidence>
<dbReference type="InterPro" id="IPR036877">
    <property type="entry name" value="SUI1_dom_sf"/>
</dbReference>
<dbReference type="EMBL" id="CP013729">
    <property type="protein sequence ID" value="ALV07939.1"/>
    <property type="molecule type" value="Genomic_DNA"/>
</dbReference>
<accession>A0A0U3MY52</accession>
<dbReference type="InterPro" id="IPR050318">
    <property type="entry name" value="DENR/SUI1_TIF"/>
</dbReference>
<evidence type="ECO:0000256" key="2">
    <source>
        <dbReference type="ARBA" id="ARBA00022845"/>
    </source>
</evidence>
<dbReference type="RefSeq" id="WP_058935979.1">
    <property type="nucleotide sequence ID" value="NZ_CP013729.1"/>
</dbReference>
<evidence type="ECO:0000313" key="5">
    <source>
        <dbReference type="Proteomes" id="UP000060699"/>
    </source>
</evidence>
<dbReference type="GO" id="GO:0003743">
    <property type="term" value="F:translation initiation factor activity"/>
    <property type="evidence" value="ECO:0007669"/>
    <property type="project" value="UniProtKB-KW"/>
</dbReference>
<dbReference type="SUPFAM" id="SSF55159">
    <property type="entry name" value="eIF1-like"/>
    <property type="match status" value="1"/>
</dbReference>
<name>A0A0U3MY52_9BURK</name>